<dbReference type="AlphaFoldDB" id="A0A1C7F8R1"/>
<sequence>MKKIIVVMLVALISVGGLAYLLANYGKETPTTREQQVDDIVKYQEFTDRAGQVIWDINMTIPENPSLEAWNANHTEPQQMFGFNKNYYIANMDGSDVRILVYGLEIPKNTYRLEDASIVRSYDGRYVKLRRNNSDCFIFDLKTREKIKTKYCGHFMPSRNETYMELSDPHRMIAKYDLATGEKIELANTSTLEGVPVAKGKFFRSTGSMLVDVNNDRLFWRVYILNNDERDAPLWGDEEKVTLEFQLSDMTYIGRNTRLPINCFERAQDEDYLVCEGRSQNNGHEKNDTAYSWLDPEKSLDVFPQDHIKALQFGKWYFSERDGVTRLRQPYEHSQFDRMEYRYYVITEGPKRNTLDYEDVAVNYYISSALREGFDSVDLRPFMPDMITRQEYEQSVPRVKEKLRISCTRSDDKFDRCRRFYELNRVFDDVDQVREYMNK</sequence>
<organism evidence="1 2">
    <name type="scientific">Vibrio scophthalmi</name>
    <dbReference type="NCBI Taxonomy" id="45658"/>
    <lineage>
        <taxon>Bacteria</taxon>
        <taxon>Pseudomonadati</taxon>
        <taxon>Pseudomonadota</taxon>
        <taxon>Gammaproteobacteria</taxon>
        <taxon>Vibrionales</taxon>
        <taxon>Vibrionaceae</taxon>
        <taxon>Vibrio</taxon>
    </lineage>
</organism>
<reference evidence="1 2" key="1">
    <citation type="submission" date="2016-07" db="EMBL/GenBank/DDBJ databases">
        <title>Genome sequencing of Vibrio scophthalmi strain VS-05, an isolated from Paralichthys olivaceus.</title>
        <authorList>
            <person name="Han H.-J."/>
        </authorList>
    </citation>
    <scope>NUCLEOTIDE SEQUENCE [LARGE SCALE GENOMIC DNA]</scope>
    <source>
        <strain evidence="1 2">VS-05</strain>
    </source>
</reference>
<evidence type="ECO:0000313" key="1">
    <source>
        <dbReference type="EMBL" id="ANU36157.1"/>
    </source>
</evidence>
<gene>
    <name evidence="1" type="ORF">VSVS05_01030</name>
</gene>
<protein>
    <submittedName>
        <fullName evidence="1">Uncharacterized protein</fullName>
    </submittedName>
</protein>
<dbReference type="STRING" id="45658.VSVS12_01454"/>
<name>A0A1C7F8R1_9VIBR</name>
<dbReference type="PATRIC" id="fig|45658.7.peg.994"/>
<evidence type="ECO:0000313" key="2">
    <source>
        <dbReference type="Proteomes" id="UP000092528"/>
    </source>
</evidence>
<proteinExistence type="predicted"/>
<dbReference type="Proteomes" id="UP000092528">
    <property type="component" value="Chromosome 1"/>
</dbReference>
<dbReference type="RefSeq" id="WP_065545216.1">
    <property type="nucleotide sequence ID" value="NZ_CP016414.1"/>
</dbReference>
<dbReference type="EMBL" id="CP016414">
    <property type="protein sequence ID" value="ANU36157.1"/>
    <property type="molecule type" value="Genomic_DNA"/>
</dbReference>
<keyword evidence="2" id="KW-1185">Reference proteome</keyword>
<dbReference type="SUPFAM" id="SSF82171">
    <property type="entry name" value="DPP6 N-terminal domain-like"/>
    <property type="match status" value="1"/>
</dbReference>
<accession>A0A1C7F8R1</accession>